<dbReference type="OrthoDB" id="4533at2"/>
<dbReference type="GO" id="GO:0005886">
    <property type="term" value="C:plasma membrane"/>
    <property type="evidence" value="ECO:0007669"/>
    <property type="project" value="UniProtKB-ARBA"/>
</dbReference>
<evidence type="ECO:0000256" key="3">
    <source>
        <dbReference type="ARBA" id="ARBA00022692"/>
    </source>
</evidence>
<dbReference type="STRING" id="561720.SAMN06275492_1085"/>
<dbReference type="EMBL" id="FXBB01000008">
    <property type="protein sequence ID" value="SMG22108.1"/>
    <property type="molecule type" value="Genomic_DNA"/>
</dbReference>
<dbReference type="InterPro" id="IPR003339">
    <property type="entry name" value="ABC/ECF_trnsptr_transmembrane"/>
</dbReference>
<evidence type="ECO:0000313" key="7">
    <source>
        <dbReference type="Proteomes" id="UP000193355"/>
    </source>
</evidence>
<organism evidence="6 7">
    <name type="scientific">Dethiosulfovibrio salsuginis</name>
    <dbReference type="NCBI Taxonomy" id="561720"/>
    <lineage>
        <taxon>Bacteria</taxon>
        <taxon>Thermotogati</taxon>
        <taxon>Synergistota</taxon>
        <taxon>Synergistia</taxon>
        <taxon>Synergistales</taxon>
        <taxon>Dethiosulfovibrionaceae</taxon>
        <taxon>Dethiosulfovibrio</taxon>
    </lineage>
</organism>
<keyword evidence="2" id="KW-1003">Cell membrane</keyword>
<dbReference type="InterPro" id="IPR051611">
    <property type="entry name" value="ECF_transporter_component"/>
</dbReference>
<dbReference type="RefSeq" id="WP_085544153.1">
    <property type="nucleotide sequence ID" value="NZ_FXBB01000008.1"/>
</dbReference>
<keyword evidence="3" id="KW-0812">Transmembrane</keyword>
<reference evidence="7" key="1">
    <citation type="submission" date="2017-04" db="EMBL/GenBank/DDBJ databases">
        <authorList>
            <person name="Varghese N."/>
            <person name="Submissions S."/>
        </authorList>
    </citation>
    <scope>NUCLEOTIDE SEQUENCE [LARGE SCALE GENOMIC DNA]</scope>
    <source>
        <strain evidence="7">USBA 82</strain>
    </source>
</reference>
<evidence type="ECO:0000256" key="1">
    <source>
        <dbReference type="ARBA" id="ARBA00004141"/>
    </source>
</evidence>
<dbReference type="CDD" id="cd16914">
    <property type="entry name" value="EcfT"/>
    <property type="match status" value="1"/>
</dbReference>
<dbReference type="Proteomes" id="UP000193355">
    <property type="component" value="Unassembled WGS sequence"/>
</dbReference>
<keyword evidence="7" id="KW-1185">Reference proteome</keyword>
<keyword evidence="5" id="KW-0472">Membrane</keyword>
<evidence type="ECO:0000256" key="5">
    <source>
        <dbReference type="ARBA" id="ARBA00023136"/>
    </source>
</evidence>
<sequence>MVMVLMGLLGTSPLHLTLQGLRDLGLPSKLVMLLHFCSRYVHVIADEKRRIHEAAILRGYRPGLSKMGLKTAASLVGSLLVKSYDRSMRVNDALTLRGFDGYFLR</sequence>
<dbReference type="PANTHER" id="PTHR34857">
    <property type="entry name" value="SLL0384 PROTEIN"/>
    <property type="match status" value="1"/>
</dbReference>
<evidence type="ECO:0000313" key="6">
    <source>
        <dbReference type="EMBL" id="SMG22108.1"/>
    </source>
</evidence>
<comment type="subcellular location">
    <subcellularLocation>
        <location evidence="1">Membrane</location>
        <topology evidence="1">Multi-pass membrane protein</topology>
    </subcellularLocation>
</comment>
<dbReference type="AlphaFoldDB" id="A0A1X7J455"/>
<gene>
    <name evidence="6" type="ORF">SAMN06275492_1085</name>
</gene>
<protein>
    <submittedName>
        <fullName evidence="6">Cobalt/nickel transport system permease protein</fullName>
    </submittedName>
</protein>
<keyword evidence="4" id="KW-1133">Transmembrane helix</keyword>
<accession>A0A1X7J455</accession>
<evidence type="ECO:0000256" key="2">
    <source>
        <dbReference type="ARBA" id="ARBA00022475"/>
    </source>
</evidence>
<dbReference type="PANTHER" id="PTHR34857:SF2">
    <property type="entry name" value="SLL0384 PROTEIN"/>
    <property type="match status" value="1"/>
</dbReference>
<dbReference type="Pfam" id="PF02361">
    <property type="entry name" value="CbiQ"/>
    <property type="match status" value="1"/>
</dbReference>
<proteinExistence type="predicted"/>
<name>A0A1X7J455_9BACT</name>
<evidence type="ECO:0000256" key="4">
    <source>
        <dbReference type="ARBA" id="ARBA00022989"/>
    </source>
</evidence>